<keyword evidence="4" id="KW-0411">Iron-sulfur</keyword>
<dbReference type="PROSITE" id="PS51918">
    <property type="entry name" value="RADICAL_SAM"/>
    <property type="match status" value="1"/>
</dbReference>
<accession>A0ABD5E9K4</accession>
<dbReference type="CDD" id="cd01335">
    <property type="entry name" value="Radical_SAM"/>
    <property type="match status" value="1"/>
</dbReference>
<dbReference type="InterPro" id="IPR050377">
    <property type="entry name" value="Radical_SAM_PqqE_MftC-like"/>
</dbReference>
<dbReference type="SUPFAM" id="SSF102114">
    <property type="entry name" value="Radical SAM enzymes"/>
    <property type="match status" value="1"/>
</dbReference>
<dbReference type="InterPro" id="IPR058240">
    <property type="entry name" value="rSAM_sf"/>
</dbReference>
<sequence length="376" mass="41415">MHQLVAAPFLDGHLLLRPGARSGARIPATHYEQLRAAAESAQPLPSWAVELAADAWGLDVAGAPTKHTVLIREPSAFGYCRASWEINLGCNFGCKHCYLGERPFSGLTWENKVELLDIMREAGVIWLQITGGEPTMDPDFRNAYRYAWLSGMMLTVSTNGSLLSRPDLLQLFRECPPYRLVVSMYGASEESFDALTQRRGAWKAFRRGMDAARAAGLPLRINVVVTEDNAREADAMAALAREWGVEHHAYTNMTPTIYGGGEPLLAQSADHLRQRKPFAGCNAGHTFFHADPHAKVSICKVGREEQINLMAEGVEGLRRLGTIADRLMLRTGGCEGCALSGTCRVCRPLAKHYQEAKAPLHSYCQHGDTEKEKVTP</sequence>
<comment type="caution">
    <text evidence="6">The sequence shown here is derived from an EMBL/GenBank/DDBJ whole genome shotgun (WGS) entry which is preliminary data.</text>
</comment>
<dbReference type="SFLD" id="SFLDG01067">
    <property type="entry name" value="SPASM/twitch_domain_containing"/>
    <property type="match status" value="1"/>
</dbReference>
<evidence type="ECO:0000259" key="5">
    <source>
        <dbReference type="PROSITE" id="PS51918"/>
    </source>
</evidence>
<evidence type="ECO:0000256" key="1">
    <source>
        <dbReference type="ARBA" id="ARBA00022691"/>
    </source>
</evidence>
<reference evidence="7" key="1">
    <citation type="submission" date="2023-07" db="EMBL/GenBank/DDBJ databases">
        <title>30 novel species of actinomycetes from the DSMZ collection.</title>
        <authorList>
            <person name="Nouioui I."/>
        </authorList>
    </citation>
    <scope>NUCLEOTIDE SEQUENCE [LARGE SCALE GENOMIC DNA]</scope>
    <source>
        <strain evidence="7">DSM 41982</strain>
    </source>
</reference>
<organism evidence="6 7">
    <name type="scientific">Streptomyces evansiae</name>
    <dbReference type="NCBI Taxonomy" id="3075535"/>
    <lineage>
        <taxon>Bacteria</taxon>
        <taxon>Bacillati</taxon>
        <taxon>Actinomycetota</taxon>
        <taxon>Actinomycetes</taxon>
        <taxon>Kitasatosporales</taxon>
        <taxon>Streptomycetaceae</taxon>
        <taxon>Streptomyces</taxon>
    </lineage>
</organism>
<dbReference type="Gene3D" id="3.20.20.70">
    <property type="entry name" value="Aldolase class I"/>
    <property type="match status" value="1"/>
</dbReference>
<proteinExistence type="predicted"/>
<name>A0ABD5E9K4_9ACTN</name>
<dbReference type="Pfam" id="PF04055">
    <property type="entry name" value="Radical_SAM"/>
    <property type="match status" value="1"/>
</dbReference>
<keyword evidence="2" id="KW-0479">Metal-binding</keyword>
<dbReference type="GO" id="GO:0051536">
    <property type="term" value="F:iron-sulfur cluster binding"/>
    <property type="evidence" value="ECO:0007669"/>
    <property type="project" value="UniProtKB-KW"/>
</dbReference>
<dbReference type="PANTHER" id="PTHR11228">
    <property type="entry name" value="RADICAL SAM DOMAIN PROTEIN"/>
    <property type="match status" value="1"/>
</dbReference>
<dbReference type="InterPro" id="IPR007197">
    <property type="entry name" value="rSAM"/>
</dbReference>
<dbReference type="GO" id="GO:0046872">
    <property type="term" value="F:metal ion binding"/>
    <property type="evidence" value="ECO:0007669"/>
    <property type="project" value="UniProtKB-KW"/>
</dbReference>
<dbReference type="SFLD" id="SFLDS00029">
    <property type="entry name" value="Radical_SAM"/>
    <property type="match status" value="1"/>
</dbReference>
<keyword evidence="1" id="KW-0949">S-adenosyl-L-methionine</keyword>
<evidence type="ECO:0000256" key="3">
    <source>
        <dbReference type="ARBA" id="ARBA00023004"/>
    </source>
</evidence>
<evidence type="ECO:0000313" key="7">
    <source>
        <dbReference type="Proteomes" id="UP001183607"/>
    </source>
</evidence>
<evidence type="ECO:0000313" key="6">
    <source>
        <dbReference type="EMBL" id="MDT0418104.1"/>
    </source>
</evidence>
<keyword evidence="3" id="KW-0408">Iron</keyword>
<dbReference type="InterPro" id="IPR013785">
    <property type="entry name" value="Aldolase_TIM"/>
</dbReference>
<dbReference type="RefSeq" id="WP_093854442.1">
    <property type="nucleotide sequence ID" value="NZ_JAVRER010000038.1"/>
</dbReference>
<dbReference type="Proteomes" id="UP001183607">
    <property type="component" value="Unassembled WGS sequence"/>
</dbReference>
<feature type="domain" description="Radical SAM core" evidence="5">
    <location>
        <begin position="76"/>
        <end position="282"/>
    </location>
</feature>
<evidence type="ECO:0000256" key="2">
    <source>
        <dbReference type="ARBA" id="ARBA00022723"/>
    </source>
</evidence>
<evidence type="ECO:0000256" key="4">
    <source>
        <dbReference type="ARBA" id="ARBA00023014"/>
    </source>
</evidence>
<gene>
    <name evidence="6" type="ORF">RM574_21700</name>
</gene>
<dbReference type="EMBL" id="JAVRER010000038">
    <property type="protein sequence ID" value="MDT0418104.1"/>
    <property type="molecule type" value="Genomic_DNA"/>
</dbReference>
<dbReference type="PANTHER" id="PTHR11228:SF7">
    <property type="entry name" value="PQQA PEPTIDE CYCLASE"/>
    <property type="match status" value="1"/>
</dbReference>
<protein>
    <submittedName>
        <fullName evidence="6">Radical SAM protein</fullName>
    </submittedName>
</protein>
<dbReference type="AlphaFoldDB" id="A0ABD5E9K4"/>